<dbReference type="PANTHER" id="PTHR20921:SF0">
    <property type="entry name" value="TRANSMEMBRANE PROTEIN 222"/>
    <property type="match status" value="1"/>
</dbReference>
<keyword evidence="2" id="KW-1185">Reference proteome</keyword>
<evidence type="ECO:0000313" key="2">
    <source>
        <dbReference type="Proteomes" id="UP000664859"/>
    </source>
</evidence>
<dbReference type="EMBL" id="JAFCMP010000533">
    <property type="protein sequence ID" value="KAG5176754.1"/>
    <property type="molecule type" value="Genomic_DNA"/>
</dbReference>
<dbReference type="OrthoDB" id="267284at2759"/>
<proteinExistence type="predicted"/>
<dbReference type="AlphaFoldDB" id="A0A836C8Q6"/>
<comment type="caution">
    <text evidence="1">The sequence shown here is derived from an EMBL/GenBank/DDBJ whole genome shotgun (WGS) entry which is preliminary data.</text>
</comment>
<evidence type="ECO:0008006" key="3">
    <source>
        <dbReference type="Google" id="ProtNLM"/>
    </source>
</evidence>
<reference evidence="1" key="1">
    <citation type="submission" date="2021-02" db="EMBL/GenBank/DDBJ databases">
        <title>First Annotated Genome of the Yellow-green Alga Tribonema minus.</title>
        <authorList>
            <person name="Mahan K.M."/>
        </authorList>
    </citation>
    <scope>NUCLEOTIDE SEQUENCE</scope>
    <source>
        <strain evidence="1">UTEX B ZZ1240</strain>
    </source>
</reference>
<name>A0A836C8Q6_9STRA</name>
<organism evidence="1 2">
    <name type="scientific">Tribonema minus</name>
    <dbReference type="NCBI Taxonomy" id="303371"/>
    <lineage>
        <taxon>Eukaryota</taxon>
        <taxon>Sar</taxon>
        <taxon>Stramenopiles</taxon>
        <taxon>Ochrophyta</taxon>
        <taxon>PX clade</taxon>
        <taxon>Xanthophyceae</taxon>
        <taxon>Tribonematales</taxon>
        <taxon>Tribonemataceae</taxon>
        <taxon>Tribonema</taxon>
    </lineage>
</organism>
<dbReference type="Proteomes" id="UP000664859">
    <property type="component" value="Unassembled WGS sequence"/>
</dbReference>
<gene>
    <name evidence="1" type="ORF">JKP88DRAFT_189662</name>
</gene>
<dbReference type="PANTHER" id="PTHR20921">
    <property type="entry name" value="TRANSMEMBRANE PROTEIN 222"/>
    <property type="match status" value="1"/>
</dbReference>
<sequence>MPFIGHMGIADTDGITYDFAGPYHISVAHMSFGSTTRYLQLDPSKCFNEDWNTAVNRACDVYRERMHQICCDNCHSHVAVALEAMHYRGRERWDMATLAVWMFFRGTYVDATAVLKQWAPFFAVVIVLSFVVHL</sequence>
<evidence type="ECO:0000313" key="1">
    <source>
        <dbReference type="EMBL" id="KAG5176754.1"/>
    </source>
</evidence>
<dbReference type="InterPro" id="IPR008496">
    <property type="entry name" value="TMEM222/RTE1"/>
</dbReference>
<protein>
    <recommendedName>
        <fullName evidence="3">Transmembrane protein 222</fullName>
    </recommendedName>
</protein>
<accession>A0A836C8Q6</accession>
<dbReference type="Pfam" id="PF05608">
    <property type="entry name" value="RTE1"/>
    <property type="match status" value="2"/>
</dbReference>